<dbReference type="InParanoid" id="A0A3Q7H693"/>
<dbReference type="Gramene" id="Solyc07g018073.1.1">
    <property type="protein sequence ID" value="Solyc07g018073.1.1.1"/>
    <property type="gene ID" value="Solyc07g018073.1"/>
</dbReference>
<keyword evidence="2" id="KW-1185">Reference proteome</keyword>
<protein>
    <submittedName>
        <fullName evidence="1">Uncharacterized protein</fullName>
    </submittedName>
</protein>
<evidence type="ECO:0000313" key="2">
    <source>
        <dbReference type="Proteomes" id="UP000004994"/>
    </source>
</evidence>
<proteinExistence type="predicted"/>
<accession>A0A3Q7H693</accession>
<dbReference type="Proteomes" id="UP000004994">
    <property type="component" value="Chromosome 7"/>
</dbReference>
<reference evidence="1" key="1">
    <citation type="journal article" date="2012" name="Nature">
        <title>The tomato genome sequence provides insights into fleshy fruit evolution.</title>
        <authorList>
            <consortium name="Tomato Genome Consortium"/>
        </authorList>
    </citation>
    <scope>NUCLEOTIDE SEQUENCE [LARGE SCALE GENOMIC DNA]</scope>
    <source>
        <strain evidence="1">cv. Heinz 1706</strain>
    </source>
</reference>
<dbReference type="EnsemblPlants" id="Solyc07g018073.1.1">
    <property type="protein sequence ID" value="Solyc07g018073.1.1.1"/>
    <property type="gene ID" value="Solyc07g018073.1"/>
</dbReference>
<evidence type="ECO:0000313" key="1">
    <source>
        <dbReference type="EnsemblPlants" id="Solyc07g018073.1.1.1"/>
    </source>
</evidence>
<name>A0A3Q7H693_SOLLC</name>
<reference evidence="1" key="2">
    <citation type="submission" date="2019-01" db="UniProtKB">
        <authorList>
            <consortium name="EnsemblPlants"/>
        </authorList>
    </citation>
    <scope>IDENTIFICATION</scope>
    <source>
        <strain evidence="1">cv. Heinz 1706</strain>
    </source>
</reference>
<organism evidence="1">
    <name type="scientific">Solanum lycopersicum</name>
    <name type="common">Tomato</name>
    <name type="synonym">Lycopersicon esculentum</name>
    <dbReference type="NCBI Taxonomy" id="4081"/>
    <lineage>
        <taxon>Eukaryota</taxon>
        <taxon>Viridiplantae</taxon>
        <taxon>Streptophyta</taxon>
        <taxon>Embryophyta</taxon>
        <taxon>Tracheophyta</taxon>
        <taxon>Spermatophyta</taxon>
        <taxon>Magnoliopsida</taxon>
        <taxon>eudicotyledons</taxon>
        <taxon>Gunneridae</taxon>
        <taxon>Pentapetalae</taxon>
        <taxon>asterids</taxon>
        <taxon>lamiids</taxon>
        <taxon>Solanales</taxon>
        <taxon>Solanaceae</taxon>
        <taxon>Solanoideae</taxon>
        <taxon>Solaneae</taxon>
        <taxon>Solanum</taxon>
        <taxon>Solanum subgen. Lycopersicon</taxon>
    </lineage>
</organism>
<sequence>TASGLHDSANSNRH</sequence>